<dbReference type="InterPro" id="IPR001901">
    <property type="entry name" value="Translocase_SecE/Sec61-g"/>
</dbReference>
<proteinExistence type="inferred from homology"/>
<keyword evidence="6 9" id="KW-1133">Transmembrane helix</keyword>
<comment type="function">
    <text evidence="9">Essential subunit of the Sec protein translocation channel SecYEG. Clamps together the 2 halves of SecY. May contact the channel plug during translocation.</text>
</comment>
<dbReference type="GO" id="GO:0009306">
    <property type="term" value="P:protein secretion"/>
    <property type="evidence" value="ECO:0007669"/>
    <property type="project" value="UniProtKB-UniRule"/>
</dbReference>
<dbReference type="GO" id="GO:0043952">
    <property type="term" value="P:protein transport by the Sec complex"/>
    <property type="evidence" value="ECO:0007669"/>
    <property type="project" value="UniProtKB-UniRule"/>
</dbReference>
<evidence type="ECO:0000313" key="11">
    <source>
        <dbReference type="Proteomes" id="UP000232003"/>
    </source>
</evidence>
<feature type="transmembrane region" description="Helical" evidence="9">
    <location>
        <begin position="46"/>
        <end position="69"/>
    </location>
</feature>
<dbReference type="HAMAP" id="MF_00422">
    <property type="entry name" value="SecE"/>
    <property type="match status" value="1"/>
</dbReference>
<keyword evidence="2 9" id="KW-0813">Transport</keyword>
<keyword evidence="8 9" id="KW-0472">Membrane</keyword>
<comment type="subcellular location">
    <subcellularLocation>
        <location evidence="9">Cell inner membrane</location>
        <topology evidence="9">Single-pass membrane protein</topology>
    </subcellularLocation>
    <subcellularLocation>
        <location evidence="9">Cellular thylakoid membrane</location>
        <topology evidence="9">Single-pass membrane protein</topology>
    </subcellularLocation>
    <subcellularLocation>
        <location evidence="1">Membrane</location>
    </subcellularLocation>
</comment>
<dbReference type="RefSeq" id="WP_100898682.1">
    <property type="nucleotide sequence ID" value="NZ_CAWNNC010000001.1"/>
</dbReference>
<evidence type="ECO:0000256" key="6">
    <source>
        <dbReference type="ARBA" id="ARBA00022989"/>
    </source>
</evidence>
<comment type="subunit">
    <text evidence="9">Component of the Sec protein translocase complex. Heterotrimer consisting of SecY, SecE and SecG subunits. The heterotrimers can form oligomers, although 1 heterotrimer is thought to be able to translocate proteins. Interacts with the ribosome. Interacts with SecDF, and other proteins may be involved. Interacts with SecA.</text>
</comment>
<name>A0A2K8SN21_9NOSO</name>
<dbReference type="AlphaFoldDB" id="A0A2K8SN21"/>
<evidence type="ECO:0000256" key="8">
    <source>
        <dbReference type="ARBA" id="ARBA00023136"/>
    </source>
</evidence>
<organism evidence="10 11">
    <name type="scientific">Nostoc flagelliforme CCNUN1</name>
    <dbReference type="NCBI Taxonomy" id="2038116"/>
    <lineage>
        <taxon>Bacteria</taxon>
        <taxon>Bacillati</taxon>
        <taxon>Cyanobacteriota</taxon>
        <taxon>Cyanophyceae</taxon>
        <taxon>Nostocales</taxon>
        <taxon>Nostocaceae</taxon>
        <taxon>Nostoc</taxon>
    </lineage>
</organism>
<dbReference type="PROSITE" id="PS01067">
    <property type="entry name" value="SECE_SEC61G"/>
    <property type="match status" value="1"/>
</dbReference>
<evidence type="ECO:0000256" key="9">
    <source>
        <dbReference type="HAMAP-Rule" id="MF_00422"/>
    </source>
</evidence>
<dbReference type="GO" id="GO:0006605">
    <property type="term" value="P:protein targeting"/>
    <property type="evidence" value="ECO:0007669"/>
    <property type="project" value="UniProtKB-UniRule"/>
</dbReference>
<dbReference type="GO" id="GO:0065002">
    <property type="term" value="P:intracellular protein transmembrane transport"/>
    <property type="evidence" value="ECO:0007669"/>
    <property type="project" value="UniProtKB-UniRule"/>
</dbReference>
<keyword evidence="9" id="KW-0793">Thylakoid</keyword>
<dbReference type="PANTHER" id="PTHR33910:SF1">
    <property type="entry name" value="PROTEIN TRANSLOCASE SUBUNIT SECE"/>
    <property type="match status" value="1"/>
</dbReference>
<sequence>MAKKSEAELRETTNGFSFNNFIQGTKEELEKVVWPSRQQIVSESAAVLLMVALSASLIYLVDGLFAWAAKQVF</sequence>
<dbReference type="Proteomes" id="UP000232003">
    <property type="component" value="Chromosome"/>
</dbReference>
<keyword evidence="4 9" id="KW-0812">Transmembrane</keyword>
<evidence type="ECO:0000313" key="10">
    <source>
        <dbReference type="EMBL" id="AUB36866.1"/>
    </source>
</evidence>
<evidence type="ECO:0000256" key="2">
    <source>
        <dbReference type="ARBA" id="ARBA00022448"/>
    </source>
</evidence>
<reference evidence="10 11" key="1">
    <citation type="submission" date="2017-11" db="EMBL/GenBank/DDBJ databases">
        <title>Complete genome of a free-living desiccation-tolerant cyanobacterium and its photosynthetic adaptation to extreme terrestrial habitat.</title>
        <authorList>
            <person name="Shang J."/>
        </authorList>
    </citation>
    <scope>NUCLEOTIDE SEQUENCE [LARGE SCALE GENOMIC DNA]</scope>
    <source>
        <strain evidence="10 11">CCNUN1</strain>
    </source>
</reference>
<keyword evidence="11" id="KW-1185">Reference proteome</keyword>
<evidence type="ECO:0000256" key="3">
    <source>
        <dbReference type="ARBA" id="ARBA00022475"/>
    </source>
</evidence>
<evidence type="ECO:0000256" key="1">
    <source>
        <dbReference type="ARBA" id="ARBA00004370"/>
    </source>
</evidence>
<dbReference type="PANTHER" id="PTHR33910">
    <property type="entry name" value="PROTEIN TRANSLOCASE SUBUNIT SECE"/>
    <property type="match status" value="1"/>
</dbReference>
<dbReference type="Pfam" id="PF00584">
    <property type="entry name" value="SecE"/>
    <property type="match status" value="1"/>
</dbReference>
<evidence type="ECO:0000256" key="7">
    <source>
        <dbReference type="ARBA" id="ARBA00023010"/>
    </source>
</evidence>
<dbReference type="GO" id="GO:0031676">
    <property type="term" value="C:plasma membrane-derived thylakoid membrane"/>
    <property type="evidence" value="ECO:0007669"/>
    <property type="project" value="UniProtKB-SubCell"/>
</dbReference>
<dbReference type="OrthoDB" id="532376at2"/>
<dbReference type="GO" id="GO:0008320">
    <property type="term" value="F:protein transmembrane transporter activity"/>
    <property type="evidence" value="ECO:0007669"/>
    <property type="project" value="UniProtKB-UniRule"/>
</dbReference>
<dbReference type="NCBIfam" id="TIGR00964">
    <property type="entry name" value="secE_bact"/>
    <property type="match status" value="1"/>
</dbReference>
<protein>
    <recommendedName>
        <fullName evidence="9">Protein translocase subunit SecE</fullName>
    </recommendedName>
</protein>
<dbReference type="InterPro" id="IPR038379">
    <property type="entry name" value="SecE_sf"/>
</dbReference>
<keyword evidence="5 9" id="KW-0653">Protein transport</keyword>
<accession>A0A2K8SN21</accession>
<dbReference type="KEGG" id="nfl:COO91_02791"/>
<keyword evidence="7 9" id="KW-0811">Translocation</keyword>
<gene>
    <name evidence="9" type="primary">secE</name>
    <name evidence="10" type="ORF">COO91_02791</name>
</gene>
<keyword evidence="9" id="KW-0997">Cell inner membrane</keyword>
<evidence type="ECO:0000256" key="4">
    <source>
        <dbReference type="ARBA" id="ARBA00022692"/>
    </source>
</evidence>
<dbReference type="Gene3D" id="1.20.5.1030">
    <property type="entry name" value="Preprotein translocase secy subunit"/>
    <property type="match status" value="1"/>
</dbReference>
<keyword evidence="3 9" id="KW-1003">Cell membrane</keyword>
<evidence type="ECO:0000256" key="5">
    <source>
        <dbReference type="ARBA" id="ARBA00022927"/>
    </source>
</evidence>
<dbReference type="InterPro" id="IPR005807">
    <property type="entry name" value="SecE_bac"/>
</dbReference>
<dbReference type="EMBL" id="CP024785">
    <property type="protein sequence ID" value="AUB36866.1"/>
    <property type="molecule type" value="Genomic_DNA"/>
</dbReference>
<comment type="similarity">
    <text evidence="9">Belongs to the SecE/SEC61-gamma family.</text>
</comment>